<evidence type="ECO:0000256" key="2">
    <source>
        <dbReference type="ARBA" id="ARBA00012452"/>
    </source>
</evidence>
<accession>A0AAE0WBP9</accession>
<dbReference type="SUPFAM" id="SSF52833">
    <property type="entry name" value="Thioredoxin-like"/>
    <property type="match status" value="1"/>
</dbReference>
<evidence type="ECO:0000259" key="7">
    <source>
        <dbReference type="PROSITE" id="PS50405"/>
    </source>
</evidence>
<organism evidence="8 9">
    <name type="scientific">Potamilus streckersoni</name>
    <dbReference type="NCBI Taxonomy" id="2493646"/>
    <lineage>
        <taxon>Eukaryota</taxon>
        <taxon>Metazoa</taxon>
        <taxon>Spiralia</taxon>
        <taxon>Lophotrochozoa</taxon>
        <taxon>Mollusca</taxon>
        <taxon>Bivalvia</taxon>
        <taxon>Autobranchia</taxon>
        <taxon>Heteroconchia</taxon>
        <taxon>Palaeoheterodonta</taxon>
        <taxon>Unionida</taxon>
        <taxon>Unionoidea</taxon>
        <taxon>Unionidae</taxon>
        <taxon>Ambleminae</taxon>
        <taxon>Lampsilini</taxon>
        <taxon>Potamilus</taxon>
    </lineage>
</organism>
<dbReference type="PANTHER" id="PTHR11571">
    <property type="entry name" value="GLUTATHIONE S-TRANSFERASE"/>
    <property type="match status" value="1"/>
</dbReference>
<dbReference type="PANTHER" id="PTHR11571:SF224">
    <property type="entry name" value="HEMATOPOIETIC PROSTAGLANDIN D SYNTHASE"/>
    <property type="match status" value="1"/>
</dbReference>
<dbReference type="GO" id="GO:0006749">
    <property type="term" value="P:glutathione metabolic process"/>
    <property type="evidence" value="ECO:0007669"/>
    <property type="project" value="TreeGrafter"/>
</dbReference>
<dbReference type="InterPro" id="IPR010987">
    <property type="entry name" value="Glutathione-S-Trfase_C-like"/>
</dbReference>
<evidence type="ECO:0000259" key="6">
    <source>
        <dbReference type="PROSITE" id="PS50404"/>
    </source>
</evidence>
<dbReference type="Pfam" id="PF14497">
    <property type="entry name" value="GST_C_3"/>
    <property type="match status" value="1"/>
</dbReference>
<keyword evidence="3" id="KW-0273">Eye lens protein</keyword>
<evidence type="ECO:0000256" key="4">
    <source>
        <dbReference type="ARBA" id="ARBA00022679"/>
    </source>
</evidence>
<dbReference type="Gene3D" id="3.40.30.10">
    <property type="entry name" value="Glutaredoxin"/>
    <property type="match status" value="1"/>
</dbReference>
<evidence type="ECO:0000256" key="1">
    <source>
        <dbReference type="ARBA" id="ARBA00007409"/>
    </source>
</evidence>
<keyword evidence="9" id="KW-1185">Reference proteome</keyword>
<dbReference type="AlphaFoldDB" id="A0AAE0WBP9"/>
<name>A0AAE0WBP9_9BIVA</name>
<evidence type="ECO:0000256" key="5">
    <source>
        <dbReference type="ARBA" id="ARBA00047960"/>
    </source>
</evidence>
<dbReference type="FunFam" id="1.20.1050.10:FF:000030">
    <property type="entry name" value="Glutathione S-transferase S1"/>
    <property type="match status" value="1"/>
</dbReference>
<protein>
    <recommendedName>
        <fullName evidence="2">glutathione transferase</fullName>
        <ecNumber evidence="2">2.5.1.18</ecNumber>
    </recommendedName>
</protein>
<dbReference type="InterPro" id="IPR050213">
    <property type="entry name" value="GST_superfamily"/>
</dbReference>
<proteinExistence type="inferred from homology"/>
<dbReference type="SUPFAM" id="SSF47616">
    <property type="entry name" value="GST C-terminal domain-like"/>
    <property type="match status" value="1"/>
</dbReference>
<evidence type="ECO:0000313" key="9">
    <source>
        <dbReference type="Proteomes" id="UP001195483"/>
    </source>
</evidence>
<dbReference type="Gene3D" id="1.20.1050.10">
    <property type="match status" value="1"/>
</dbReference>
<dbReference type="SFLD" id="SFLDG01205">
    <property type="entry name" value="AMPS.1"/>
    <property type="match status" value="1"/>
</dbReference>
<dbReference type="InterPro" id="IPR036282">
    <property type="entry name" value="Glutathione-S-Trfase_C_sf"/>
</dbReference>
<dbReference type="PROSITE" id="PS50404">
    <property type="entry name" value="GST_NTER"/>
    <property type="match status" value="1"/>
</dbReference>
<feature type="domain" description="GST C-terminal" evidence="7">
    <location>
        <begin position="81"/>
        <end position="205"/>
    </location>
</feature>
<evidence type="ECO:0000313" key="8">
    <source>
        <dbReference type="EMBL" id="KAK3608731.1"/>
    </source>
</evidence>
<dbReference type="GO" id="GO:0004364">
    <property type="term" value="F:glutathione transferase activity"/>
    <property type="evidence" value="ECO:0007669"/>
    <property type="project" value="UniProtKB-EC"/>
</dbReference>
<dbReference type="GO" id="GO:0005212">
    <property type="term" value="F:structural constituent of eye lens"/>
    <property type="evidence" value="ECO:0007669"/>
    <property type="project" value="UniProtKB-KW"/>
</dbReference>
<dbReference type="EC" id="2.5.1.18" evidence="2"/>
<dbReference type="CDD" id="cd03039">
    <property type="entry name" value="GST_N_Sigma_like"/>
    <property type="match status" value="1"/>
</dbReference>
<reference evidence="8" key="2">
    <citation type="journal article" date="2021" name="Genome Biol. Evol.">
        <title>Developing a high-quality reference genome for a parasitic bivalve with doubly uniparental inheritance (Bivalvia: Unionida).</title>
        <authorList>
            <person name="Smith C.H."/>
        </authorList>
    </citation>
    <scope>NUCLEOTIDE SEQUENCE</scope>
    <source>
        <strain evidence="8">CHS0354</strain>
        <tissue evidence="8">Mantle</tissue>
    </source>
</reference>
<keyword evidence="4" id="KW-0808">Transferase</keyword>
<evidence type="ECO:0000256" key="3">
    <source>
        <dbReference type="ARBA" id="ARBA00022613"/>
    </source>
</evidence>
<dbReference type="SFLD" id="SFLDS00019">
    <property type="entry name" value="Glutathione_Transferase_(cytos"/>
    <property type="match status" value="1"/>
</dbReference>
<dbReference type="InterPro" id="IPR036249">
    <property type="entry name" value="Thioredoxin-like_sf"/>
</dbReference>
<dbReference type="Proteomes" id="UP001195483">
    <property type="component" value="Unassembled WGS sequence"/>
</dbReference>
<sequence length="205" mass="24311">MPEYRLHYFNGRGAAEPARLLFALADVKYEDVRYEKVAWIAKKREMPHGALPVLEIDGNMMTQSQAIIRYLAMEYGFHGSNNMEIFQIDEIHEAVVELQRDLYDARFETDEERKKEILDTLQLRIIPSFMTFIEMRLAENEGDKGHFIHDRITLADVLIYNIIFNIEQFTNVETYKWPRLKAVYNKMETDPKIVAWLEKRPLTDY</sequence>
<comment type="similarity">
    <text evidence="1">Belongs to the GST superfamily.</text>
</comment>
<reference evidence="8" key="3">
    <citation type="submission" date="2023-05" db="EMBL/GenBank/DDBJ databases">
        <authorList>
            <person name="Smith C.H."/>
        </authorList>
    </citation>
    <scope>NUCLEOTIDE SEQUENCE</scope>
    <source>
        <strain evidence="8">CHS0354</strain>
        <tissue evidence="8">Mantle</tissue>
    </source>
</reference>
<dbReference type="EMBL" id="JAEAOA010000105">
    <property type="protein sequence ID" value="KAK3608731.1"/>
    <property type="molecule type" value="Genomic_DNA"/>
</dbReference>
<dbReference type="CDD" id="cd03192">
    <property type="entry name" value="GST_C_Sigma_like"/>
    <property type="match status" value="1"/>
</dbReference>
<comment type="catalytic activity">
    <reaction evidence="5">
        <text>RX + glutathione = an S-substituted glutathione + a halide anion + H(+)</text>
        <dbReference type="Rhea" id="RHEA:16437"/>
        <dbReference type="ChEBI" id="CHEBI:15378"/>
        <dbReference type="ChEBI" id="CHEBI:16042"/>
        <dbReference type="ChEBI" id="CHEBI:17792"/>
        <dbReference type="ChEBI" id="CHEBI:57925"/>
        <dbReference type="ChEBI" id="CHEBI:90779"/>
        <dbReference type="EC" id="2.5.1.18"/>
    </reaction>
</comment>
<dbReference type="InterPro" id="IPR040079">
    <property type="entry name" value="Glutathione_S-Trfase"/>
</dbReference>
<feature type="domain" description="GST N-terminal" evidence="6">
    <location>
        <begin position="2"/>
        <end position="79"/>
    </location>
</feature>
<dbReference type="SFLD" id="SFLDG00363">
    <property type="entry name" value="AMPS_(cytGST):_Alpha-__Mu-__Pi"/>
    <property type="match status" value="1"/>
</dbReference>
<dbReference type="PROSITE" id="PS50405">
    <property type="entry name" value="GST_CTER"/>
    <property type="match status" value="1"/>
</dbReference>
<dbReference type="InterPro" id="IPR004046">
    <property type="entry name" value="GST_C"/>
</dbReference>
<dbReference type="Pfam" id="PF02798">
    <property type="entry name" value="GST_N"/>
    <property type="match status" value="1"/>
</dbReference>
<comment type="caution">
    <text evidence="8">The sequence shown here is derived from an EMBL/GenBank/DDBJ whole genome shotgun (WGS) entry which is preliminary data.</text>
</comment>
<gene>
    <name evidence="8" type="ORF">CHS0354_000995</name>
</gene>
<dbReference type="InterPro" id="IPR004045">
    <property type="entry name" value="Glutathione_S-Trfase_N"/>
</dbReference>
<dbReference type="FunFam" id="3.40.30.10:FF:000258">
    <property type="entry name" value="Glutathione S-transferase"/>
    <property type="match status" value="1"/>
</dbReference>
<reference evidence="8" key="1">
    <citation type="journal article" date="2021" name="Genome Biol. Evol.">
        <title>A High-Quality Reference Genome for a Parasitic Bivalve with Doubly Uniparental Inheritance (Bivalvia: Unionida).</title>
        <authorList>
            <person name="Smith C.H."/>
        </authorList>
    </citation>
    <scope>NUCLEOTIDE SEQUENCE</scope>
    <source>
        <strain evidence="8">CHS0354</strain>
    </source>
</reference>